<evidence type="ECO:0000313" key="1">
    <source>
        <dbReference type="EMBL" id="KNC69303.1"/>
    </source>
</evidence>
<dbReference type="GeneID" id="25918691"/>
<proteinExistence type="predicted"/>
<accession>A0A0L0EZN0</accession>
<dbReference type="RefSeq" id="XP_014143205.1">
    <property type="nucleotide sequence ID" value="XM_014287730.1"/>
</dbReference>
<protein>
    <submittedName>
        <fullName evidence="1">Uncharacterized protein</fullName>
    </submittedName>
</protein>
<organism evidence="1 2">
    <name type="scientific">Sphaeroforma arctica JP610</name>
    <dbReference type="NCBI Taxonomy" id="667725"/>
    <lineage>
        <taxon>Eukaryota</taxon>
        <taxon>Ichthyosporea</taxon>
        <taxon>Ichthyophonida</taxon>
        <taxon>Sphaeroforma</taxon>
    </lineage>
</organism>
<keyword evidence="2" id="KW-1185">Reference proteome</keyword>
<dbReference type="EMBL" id="KQ255952">
    <property type="protein sequence ID" value="KNC69303.1"/>
    <property type="molecule type" value="Genomic_DNA"/>
</dbReference>
<reference evidence="1 2" key="1">
    <citation type="submission" date="2011-02" db="EMBL/GenBank/DDBJ databases">
        <title>The Genome Sequence of Sphaeroforma arctica JP610.</title>
        <authorList>
            <consortium name="The Broad Institute Genome Sequencing Platform"/>
            <person name="Russ C."/>
            <person name="Cuomo C."/>
            <person name="Young S.K."/>
            <person name="Zeng Q."/>
            <person name="Gargeya S."/>
            <person name="Alvarado L."/>
            <person name="Berlin A."/>
            <person name="Chapman S.B."/>
            <person name="Chen Z."/>
            <person name="Freedman E."/>
            <person name="Gellesch M."/>
            <person name="Goldberg J."/>
            <person name="Griggs A."/>
            <person name="Gujja S."/>
            <person name="Heilman E."/>
            <person name="Heiman D."/>
            <person name="Howarth C."/>
            <person name="Mehta T."/>
            <person name="Neiman D."/>
            <person name="Pearson M."/>
            <person name="Roberts A."/>
            <person name="Saif S."/>
            <person name="Shea T."/>
            <person name="Shenoy N."/>
            <person name="Sisk P."/>
            <person name="Stolte C."/>
            <person name="Sykes S."/>
            <person name="White J."/>
            <person name="Yandava C."/>
            <person name="Burger G."/>
            <person name="Gray M.W."/>
            <person name="Holland P.W.H."/>
            <person name="King N."/>
            <person name="Lang F.B.F."/>
            <person name="Roger A.J."/>
            <person name="Ruiz-Trillo I."/>
            <person name="Haas B."/>
            <person name="Nusbaum C."/>
            <person name="Birren B."/>
        </authorList>
    </citation>
    <scope>NUCLEOTIDE SEQUENCE [LARGE SCALE GENOMIC DNA]</scope>
    <source>
        <strain evidence="1 2">JP610</strain>
    </source>
</reference>
<sequence>GFMCKHQGHTRLTAADHAAPQCVSQYRALTKFFAQRMLSLRIHHEPEHACFAGELSD</sequence>
<feature type="non-terminal residue" evidence="1">
    <location>
        <position position="1"/>
    </location>
</feature>
<dbReference type="AlphaFoldDB" id="A0A0L0EZN0"/>
<dbReference type="Proteomes" id="UP000054560">
    <property type="component" value="Unassembled WGS sequence"/>
</dbReference>
<name>A0A0L0EZN0_9EUKA</name>
<evidence type="ECO:0000313" key="2">
    <source>
        <dbReference type="Proteomes" id="UP000054560"/>
    </source>
</evidence>
<gene>
    <name evidence="1" type="ORF">SARC_18187</name>
</gene>